<reference evidence="2" key="1">
    <citation type="submission" date="2007-07" db="EMBL/GenBank/DDBJ databases">
        <title>PCAP assembly of the Caenorhabditis remanei genome.</title>
        <authorList>
            <consortium name="The Caenorhabditis remanei Sequencing Consortium"/>
            <person name="Wilson R.K."/>
        </authorList>
    </citation>
    <scope>NUCLEOTIDE SEQUENCE [LARGE SCALE GENOMIC DNA]</scope>
    <source>
        <strain evidence="2">PB4641</strain>
    </source>
</reference>
<evidence type="ECO:0000313" key="3">
    <source>
        <dbReference type="Proteomes" id="UP000008281"/>
    </source>
</evidence>
<organism evidence="3">
    <name type="scientific">Caenorhabditis remanei</name>
    <name type="common">Caenorhabditis vulgaris</name>
    <dbReference type="NCBI Taxonomy" id="31234"/>
    <lineage>
        <taxon>Eukaryota</taxon>
        <taxon>Metazoa</taxon>
        <taxon>Ecdysozoa</taxon>
        <taxon>Nematoda</taxon>
        <taxon>Chromadorea</taxon>
        <taxon>Rhabditida</taxon>
        <taxon>Rhabditina</taxon>
        <taxon>Rhabditomorpha</taxon>
        <taxon>Rhabditoidea</taxon>
        <taxon>Rhabditidae</taxon>
        <taxon>Peloderinae</taxon>
        <taxon>Caenorhabditis</taxon>
    </lineage>
</organism>
<keyword evidence="3" id="KW-1185">Reference proteome</keyword>
<evidence type="ECO:0000256" key="1">
    <source>
        <dbReference type="SAM" id="Phobius"/>
    </source>
</evidence>
<feature type="transmembrane region" description="Helical" evidence="1">
    <location>
        <begin position="114"/>
        <end position="138"/>
    </location>
</feature>
<dbReference type="HOGENOM" id="CLU_036335_4_3_1"/>
<dbReference type="Proteomes" id="UP000008281">
    <property type="component" value="Unassembled WGS sequence"/>
</dbReference>
<dbReference type="PANTHER" id="PTHR46000">
    <property type="entry name" value="SEVEN TM RECEPTOR-RELATED"/>
    <property type="match status" value="1"/>
</dbReference>
<dbReference type="PANTHER" id="PTHR46000:SF11">
    <property type="entry name" value="SEVEN TM RECEPTOR"/>
    <property type="match status" value="1"/>
</dbReference>
<protein>
    <recommendedName>
        <fullName evidence="4">Seven TM Receptor</fullName>
    </recommendedName>
</protein>
<dbReference type="SUPFAM" id="SSF81321">
    <property type="entry name" value="Family A G protein-coupled receptor-like"/>
    <property type="match status" value="1"/>
</dbReference>
<evidence type="ECO:0008006" key="4">
    <source>
        <dbReference type="Google" id="ProtNLM"/>
    </source>
</evidence>
<name>E3N0Z8_CAERE</name>
<keyword evidence="1" id="KW-1133">Transmembrane helix</keyword>
<dbReference type="EMBL" id="DS268507">
    <property type="protein sequence ID" value="EFO83142.1"/>
    <property type="molecule type" value="Genomic_DNA"/>
</dbReference>
<dbReference type="eggNOG" id="ENOG502RVRW">
    <property type="taxonomic scope" value="Eukaryota"/>
</dbReference>
<keyword evidence="1" id="KW-0472">Membrane</keyword>
<sequence length="178" mass="20032">MLQKFNLDISEISGGAFVAYDVTGSIRWFNISLTIIMTCIMAIQYTVIIYCAIFMYIGMEEKLEILSLSMRNLHKQFFKTLILQIVTPTITLFSPVMLIIYLPLLDPKCDLPTGILLCAITLYPAMDAIVVLCIVSAYKKAAIKLTIQFLDKCRKLLGTVETEPSTRLNNVNLPNVIN</sequence>
<keyword evidence="1" id="KW-0812">Transmembrane</keyword>
<dbReference type="InterPro" id="IPR019428">
    <property type="entry name" value="7TM_GPCR_serpentine_rcpt_Str"/>
</dbReference>
<feature type="transmembrane region" description="Helical" evidence="1">
    <location>
        <begin position="80"/>
        <end position="102"/>
    </location>
</feature>
<dbReference type="Pfam" id="PF10326">
    <property type="entry name" value="7TM_GPCR_Str"/>
    <property type="match status" value="1"/>
</dbReference>
<gene>
    <name evidence="2" type="ORF">CRE_12920</name>
</gene>
<accession>E3N0Z8</accession>
<evidence type="ECO:0000313" key="2">
    <source>
        <dbReference type="EMBL" id="EFO83142.1"/>
    </source>
</evidence>
<proteinExistence type="predicted"/>
<dbReference type="InParanoid" id="E3N0Z8"/>
<feature type="transmembrane region" description="Helical" evidence="1">
    <location>
        <begin position="31"/>
        <end position="59"/>
    </location>
</feature>
<dbReference type="AlphaFoldDB" id="E3N0Z8"/>
<dbReference type="OrthoDB" id="5854941at2759"/>
<dbReference type="FunCoup" id="E3N0Z8">
    <property type="interactions" value="473"/>
</dbReference>